<protein>
    <submittedName>
        <fullName evidence="1">TIGR03087 family PEP-CTERM/XrtA system glycosyltransferase</fullName>
    </submittedName>
</protein>
<gene>
    <name evidence="1" type="ORF">V6E02_05760</name>
</gene>
<dbReference type="PANTHER" id="PTHR12526">
    <property type="entry name" value="GLYCOSYLTRANSFERASE"/>
    <property type="match status" value="1"/>
</dbReference>
<dbReference type="Gene3D" id="3.40.50.2000">
    <property type="entry name" value="Glycogen Phosphorylase B"/>
    <property type="match status" value="2"/>
</dbReference>
<evidence type="ECO:0000313" key="2">
    <source>
        <dbReference type="Proteomes" id="UP001482231"/>
    </source>
</evidence>
<dbReference type="NCBIfam" id="TIGR03087">
    <property type="entry name" value="stp1"/>
    <property type="match status" value="1"/>
</dbReference>
<dbReference type="InterPro" id="IPR017521">
    <property type="entry name" value="Sugar_tfrase_PEP-CTERM_Stp1"/>
</dbReference>
<dbReference type="RefSeq" id="WP_347307821.1">
    <property type="nucleotide sequence ID" value="NZ_JBAJEX010000003.1"/>
</dbReference>
<evidence type="ECO:0000313" key="1">
    <source>
        <dbReference type="EMBL" id="MEO1766714.1"/>
    </source>
</evidence>
<dbReference type="CDD" id="cd03801">
    <property type="entry name" value="GT4_PimA-like"/>
    <property type="match status" value="1"/>
</dbReference>
<organism evidence="1 2">
    <name type="scientific">Thiobacter aerophilum</name>
    <dbReference type="NCBI Taxonomy" id="3121275"/>
    <lineage>
        <taxon>Bacteria</taxon>
        <taxon>Pseudomonadati</taxon>
        <taxon>Pseudomonadota</taxon>
        <taxon>Betaproteobacteria</taxon>
        <taxon>Burkholderiales</taxon>
        <taxon>Thiobacteraceae</taxon>
        <taxon>Thiobacter</taxon>
    </lineage>
</organism>
<dbReference type="Pfam" id="PF13692">
    <property type="entry name" value="Glyco_trans_1_4"/>
    <property type="match status" value="1"/>
</dbReference>
<proteinExistence type="predicted"/>
<reference evidence="1 2" key="1">
    <citation type="submission" date="2024-02" db="EMBL/GenBank/DDBJ databases">
        <title>New thermophilic sulfur-oxidizing bacteria from a hot springs of the Uzon caldera (Kamchatka, Russia).</title>
        <authorList>
            <person name="Dukat A.M."/>
            <person name="Elcheninov A.G."/>
            <person name="Frolov E.N."/>
        </authorList>
    </citation>
    <scope>NUCLEOTIDE SEQUENCE [LARGE SCALE GENOMIC DNA]</scope>
    <source>
        <strain evidence="1 2">AK1</strain>
    </source>
</reference>
<keyword evidence="2" id="KW-1185">Reference proteome</keyword>
<dbReference type="SUPFAM" id="SSF53756">
    <property type="entry name" value="UDP-Glycosyltransferase/glycogen phosphorylase"/>
    <property type="match status" value="1"/>
</dbReference>
<dbReference type="PANTHER" id="PTHR12526:SF600">
    <property type="entry name" value="GLYCOSYL TRANSFERASE GROUP 1"/>
    <property type="match status" value="1"/>
</dbReference>
<comment type="caution">
    <text evidence="1">The sequence shown here is derived from an EMBL/GenBank/DDBJ whole genome shotgun (WGS) entry which is preliminary data.</text>
</comment>
<name>A0ABV0EDT5_9BURK</name>
<accession>A0ABV0EDT5</accession>
<sequence>MNDLLYLVHRIPYPPNKGDKIRSFHLLRHLARRHRVHLGAFVDDPADWAQAPALREWVRGELCLRPLTRPRALLRSLTGFVTGEPLSLPYYRDGPMQRWVEARLAAGVGQVLVYSSSMAPYVLAHDGLRRVIDFVDIDSDKWRQYAARRPWPLSVLYRREAYRLFAFERQVALSFDAATFVSETEAALFCRLAPEVAAHVSAFSNGVDTDYFSPAEAGANPYPAGTQALVFTGAMDYWANVDAVCWFASQVWPSLHARHPAVVFYIVGARPTPAVQALARQPGVVVTGSVPDVRPWLAHAQAAVAPLRIARGIQNKVLEAMAMARATVVSPQALEGIRARPDEEVVVAEGAAEFLARLGELLDDPARATAIGQRARARVLTDYGWDVHLARVDALLTGAQTDSSHQKCEAQV</sequence>
<dbReference type="EMBL" id="JBAJEX010000003">
    <property type="protein sequence ID" value="MEO1766714.1"/>
    <property type="molecule type" value="Genomic_DNA"/>
</dbReference>
<dbReference type="Proteomes" id="UP001482231">
    <property type="component" value="Unassembled WGS sequence"/>
</dbReference>